<organism evidence="2 3">
    <name type="scientific">Myripristis murdjan</name>
    <name type="common">pinecone soldierfish</name>
    <dbReference type="NCBI Taxonomy" id="586833"/>
    <lineage>
        <taxon>Eukaryota</taxon>
        <taxon>Metazoa</taxon>
        <taxon>Chordata</taxon>
        <taxon>Craniata</taxon>
        <taxon>Vertebrata</taxon>
        <taxon>Euteleostomi</taxon>
        <taxon>Actinopterygii</taxon>
        <taxon>Neopterygii</taxon>
        <taxon>Teleostei</taxon>
        <taxon>Neoteleostei</taxon>
        <taxon>Acanthomorphata</taxon>
        <taxon>Holocentriformes</taxon>
        <taxon>Holocentridae</taxon>
        <taxon>Myripristis</taxon>
    </lineage>
</organism>
<reference evidence="2" key="3">
    <citation type="submission" date="2025-09" db="UniProtKB">
        <authorList>
            <consortium name="Ensembl"/>
        </authorList>
    </citation>
    <scope>IDENTIFICATION</scope>
</reference>
<accession>A0A667XHR6</accession>
<dbReference type="AlphaFoldDB" id="A0A667XHR6"/>
<proteinExistence type="predicted"/>
<evidence type="ECO:0008006" key="4">
    <source>
        <dbReference type="Google" id="ProtNLM"/>
    </source>
</evidence>
<dbReference type="PANTHER" id="PTHR14604:SF3">
    <property type="entry name" value="SPERM-ASSOCIATED ANTIGEN 16 PROTEIN"/>
    <property type="match status" value="1"/>
</dbReference>
<reference evidence="2" key="1">
    <citation type="submission" date="2019-06" db="EMBL/GenBank/DDBJ databases">
        <authorList>
            <consortium name="Wellcome Sanger Institute Data Sharing"/>
        </authorList>
    </citation>
    <scope>NUCLEOTIDE SEQUENCE [LARGE SCALE GENOMIC DNA]</scope>
</reference>
<evidence type="ECO:0000256" key="1">
    <source>
        <dbReference type="SAM" id="Coils"/>
    </source>
</evidence>
<evidence type="ECO:0000313" key="2">
    <source>
        <dbReference type="Ensembl" id="ENSMMDP00005013703.1"/>
    </source>
</evidence>
<sequence length="263" mass="30006">MATSKGREADSLNAADDLQVEEVALEDDWRVTEGEEDWEATMRAIRARAEASAAAAAYGRDTGAAACPAQQPEATDDFLRNFLTDTGMTNTLECFQSEWHEMVQKGLIKTESIVSVPDVYTENQHLENELRNTKREQEEYLRAAAAAAEALTRARKARDYYRLQHKCVVQEKSKLIQEMRKLKLKCASYEPAVRQMNEKYQAALKQMMLVSLERDKALGQETHLETVFWLHYHSMNIRIEQGQGIRNSRSHLLKSPHRGVSVF</sequence>
<dbReference type="GeneTree" id="ENSGT00940000155053"/>
<dbReference type="Proteomes" id="UP000472263">
    <property type="component" value="Chromosome 20"/>
</dbReference>
<dbReference type="InterPro" id="IPR050995">
    <property type="entry name" value="WD-F-box_domain-protein"/>
</dbReference>
<dbReference type="Ensembl" id="ENSMMDT00005014097.1">
    <property type="protein sequence ID" value="ENSMMDP00005013703.1"/>
    <property type="gene ID" value="ENSMMDG00005007115.1"/>
</dbReference>
<protein>
    <recommendedName>
        <fullName evidence="4">Sperm-associated antigen 16 protein</fullName>
    </recommendedName>
</protein>
<name>A0A667XHR6_9TELE</name>
<reference evidence="2" key="2">
    <citation type="submission" date="2025-08" db="UniProtKB">
        <authorList>
            <consortium name="Ensembl"/>
        </authorList>
    </citation>
    <scope>IDENTIFICATION</scope>
</reference>
<dbReference type="GO" id="GO:1990716">
    <property type="term" value="C:axonemal central apparatus"/>
    <property type="evidence" value="ECO:0007669"/>
    <property type="project" value="TreeGrafter"/>
</dbReference>
<evidence type="ECO:0000313" key="3">
    <source>
        <dbReference type="Proteomes" id="UP000472263"/>
    </source>
</evidence>
<feature type="coiled-coil region" evidence="1">
    <location>
        <begin position="116"/>
        <end position="143"/>
    </location>
</feature>
<dbReference type="InParanoid" id="A0A667XHR6"/>
<dbReference type="PANTHER" id="PTHR14604">
    <property type="entry name" value="WD40 REPEAT PF20"/>
    <property type="match status" value="1"/>
</dbReference>
<dbReference type="GO" id="GO:0035082">
    <property type="term" value="P:axoneme assembly"/>
    <property type="evidence" value="ECO:0007669"/>
    <property type="project" value="TreeGrafter"/>
</dbReference>
<keyword evidence="1" id="KW-0175">Coiled coil</keyword>
<keyword evidence="3" id="KW-1185">Reference proteome</keyword>